<organism evidence="1 2">
    <name type="scientific">Struthio camelus australis</name>
    <dbReference type="NCBI Taxonomy" id="441894"/>
    <lineage>
        <taxon>Eukaryota</taxon>
        <taxon>Metazoa</taxon>
        <taxon>Chordata</taxon>
        <taxon>Craniata</taxon>
        <taxon>Vertebrata</taxon>
        <taxon>Euteleostomi</taxon>
        <taxon>Archelosauria</taxon>
        <taxon>Archosauria</taxon>
        <taxon>Dinosauria</taxon>
        <taxon>Saurischia</taxon>
        <taxon>Theropoda</taxon>
        <taxon>Coelurosauria</taxon>
        <taxon>Aves</taxon>
        <taxon>Palaeognathae</taxon>
        <taxon>Struthioniformes</taxon>
        <taxon>Struthionidae</taxon>
        <taxon>Struthio</taxon>
    </lineage>
</organism>
<gene>
    <name evidence="1" type="ORF">N308_06981</name>
</gene>
<sequence>NGHKLKYKKFHSNIRKSFFTVRVVEHWNRLPKEVAQSLSLEIFETQLDSVLGSLL</sequence>
<feature type="non-terminal residue" evidence="1">
    <location>
        <position position="1"/>
    </location>
</feature>
<dbReference type="Proteomes" id="UP000053584">
    <property type="component" value="Unassembled WGS sequence"/>
</dbReference>
<protein>
    <submittedName>
        <fullName evidence="1">Uncharacterized protein</fullName>
    </submittedName>
</protein>
<reference evidence="1 2" key="1">
    <citation type="submission" date="2014-04" db="EMBL/GenBank/DDBJ databases">
        <title>Genome evolution of avian class.</title>
        <authorList>
            <person name="Zhang G."/>
            <person name="Li C."/>
        </authorList>
    </citation>
    <scope>NUCLEOTIDE SEQUENCE [LARGE SCALE GENOMIC DNA]</scope>
    <source>
        <strain evidence="1">BGI_N308</strain>
    </source>
</reference>
<name>A0A093GZN6_STRCA</name>
<feature type="non-terminal residue" evidence="1">
    <location>
        <position position="55"/>
    </location>
</feature>
<accession>A0A093GZN6</accession>
<keyword evidence="2" id="KW-1185">Reference proteome</keyword>
<dbReference type="AlphaFoldDB" id="A0A093GZN6"/>
<dbReference type="EMBL" id="KL205811">
    <property type="protein sequence ID" value="KFV74836.1"/>
    <property type="molecule type" value="Genomic_DNA"/>
</dbReference>
<evidence type="ECO:0000313" key="2">
    <source>
        <dbReference type="Proteomes" id="UP000053584"/>
    </source>
</evidence>
<evidence type="ECO:0000313" key="1">
    <source>
        <dbReference type="EMBL" id="KFV74836.1"/>
    </source>
</evidence>
<proteinExistence type="predicted"/>